<feature type="compositionally biased region" description="Polar residues" evidence="1">
    <location>
        <begin position="276"/>
        <end position="300"/>
    </location>
</feature>
<feature type="compositionally biased region" description="Polar residues" evidence="1">
    <location>
        <begin position="463"/>
        <end position="486"/>
    </location>
</feature>
<feature type="compositionally biased region" description="Polar residues" evidence="1">
    <location>
        <begin position="111"/>
        <end position="130"/>
    </location>
</feature>
<feature type="region of interest" description="Disordered" evidence="1">
    <location>
        <begin position="1"/>
        <end position="133"/>
    </location>
</feature>
<feature type="compositionally biased region" description="Basic and acidic residues" evidence="1">
    <location>
        <begin position="44"/>
        <end position="62"/>
    </location>
</feature>
<name>A0A164VKJ9_9AGAM</name>
<evidence type="ECO:0000256" key="1">
    <source>
        <dbReference type="SAM" id="MobiDB-lite"/>
    </source>
</evidence>
<dbReference type="EMBL" id="KV419405">
    <property type="protein sequence ID" value="KZS94238.1"/>
    <property type="molecule type" value="Genomic_DNA"/>
</dbReference>
<feature type="region of interest" description="Disordered" evidence="1">
    <location>
        <begin position="458"/>
        <end position="500"/>
    </location>
</feature>
<proteinExistence type="predicted"/>
<protein>
    <submittedName>
        <fullName evidence="2">Uncharacterized protein</fullName>
    </submittedName>
</protein>
<feature type="compositionally biased region" description="Basic and acidic residues" evidence="1">
    <location>
        <begin position="306"/>
        <end position="315"/>
    </location>
</feature>
<feature type="region of interest" description="Disordered" evidence="1">
    <location>
        <begin position="342"/>
        <end position="436"/>
    </location>
</feature>
<dbReference type="OrthoDB" id="2348945at2759"/>
<feature type="compositionally biased region" description="Basic residues" evidence="1">
    <location>
        <begin position="90"/>
        <end position="107"/>
    </location>
</feature>
<feature type="compositionally biased region" description="Pro residues" evidence="1">
    <location>
        <begin position="219"/>
        <end position="240"/>
    </location>
</feature>
<feature type="compositionally biased region" description="Polar residues" evidence="1">
    <location>
        <begin position="366"/>
        <end position="375"/>
    </location>
</feature>
<feature type="compositionally biased region" description="Low complexity" evidence="1">
    <location>
        <begin position="376"/>
        <end position="385"/>
    </location>
</feature>
<feature type="region of interest" description="Disordered" evidence="1">
    <location>
        <begin position="216"/>
        <end position="315"/>
    </location>
</feature>
<evidence type="ECO:0000313" key="2">
    <source>
        <dbReference type="EMBL" id="KZS94238.1"/>
    </source>
</evidence>
<accession>A0A164VKJ9</accession>
<sequence length="500" mass="53659">MASESQAYQPLSFALQPLHGGPTAQQQPQQSYAHPQAQTLDQPSAEHEHEHSDDHSDGHSSRPDSPATLQQQPTTDPVAGTSDAASQNPPKRKPGRPKGSKTKKRRVIPGSSLSAPSASQPTRNFTTNDSPVPIPNVAHRLSTPEQQYYDFQWRVFNLCAEFYEAATELVKGTPAEVLSRSYGLTASRNVDPLTVLNDAKRACDYLMAHPSAVLTSSITPPPVPPAPPTFRPPPYRPPPTSAVSSAPPFDAPLQPLQRSPSMSMMPPTDSPAVTMGQFTLQSMNSPTLPNLHINQQQGQWSDEESERLRHTAEECRTGPEGVIDWDRVVNNFGPGRSRHQILIKATSMGLKPSSTRVPKRSRESQGGDQLGSPSQTTTTPTVPNPAMSLPTPQTGAVSAPPAPSTSHLSPRTPNVMWPPVPNPGHPGHVPGPPQHSPYYRHAQSPRINEGGFMWTPGMPGTQPPITSLLNPQGQPPQSHSGVNGNGSHPGAAGGPVYPPY</sequence>
<keyword evidence="3" id="KW-1185">Reference proteome</keyword>
<dbReference type="Proteomes" id="UP000076722">
    <property type="component" value="Unassembled WGS sequence"/>
</dbReference>
<dbReference type="STRING" id="1314777.A0A164VKJ9"/>
<feature type="compositionally biased region" description="Pro residues" evidence="1">
    <location>
        <begin position="416"/>
        <end position="435"/>
    </location>
</feature>
<evidence type="ECO:0000313" key="3">
    <source>
        <dbReference type="Proteomes" id="UP000076722"/>
    </source>
</evidence>
<gene>
    <name evidence="2" type="ORF">SISNIDRAFT_485155</name>
</gene>
<reference evidence="2 3" key="1">
    <citation type="journal article" date="2016" name="Mol. Biol. Evol.">
        <title>Comparative Genomics of Early-Diverging Mushroom-Forming Fungi Provides Insights into the Origins of Lignocellulose Decay Capabilities.</title>
        <authorList>
            <person name="Nagy L.G."/>
            <person name="Riley R."/>
            <person name="Tritt A."/>
            <person name="Adam C."/>
            <person name="Daum C."/>
            <person name="Floudas D."/>
            <person name="Sun H."/>
            <person name="Yadav J.S."/>
            <person name="Pangilinan J."/>
            <person name="Larsson K.H."/>
            <person name="Matsuura K."/>
            <person name="Barry K."/>
            <person name="Labutti K."/>
            <person name="Kuo R."/>
            <person name="Ohm R.A."/>
            <person name="Bhattacharya S.S."/>
            <person name="Shirouzu T."/>
            <person name="Yoshinaga Y."/>
            <person name="Martin F.M."/>
            <person name="Grigoriev I.V."/>
            <person name="Hibbett D.S."/>
        </authorList>
    </citation>
    <scope>NUCLEOTIDE SEQUENCE [LARGE SCALE GENOMIC DNA]</scope>
    <source>
        <strain evidence="2 3">HHB9708</strain>
    </source>
</reference>
<feature type="compositionally biased region" description="Low complexity" evidence="1">
    <location>
        <begin position="22"/>
        <end position="38"/>
    </location>
</feature>
<organism evidence="2 3">
    <name type="scientific">Sistotremastrum niveocremeum HHB9708</name>
    <dbReference type="NCBI Taxonomy" id="1314777"/>
    <lineage>
        <taxon>Eukaryota</taxon>
        <taxon>Fungi</taxon>
        <taxon>Dikarya</taxon>
        <taxon>Basidiomycota</taxon>
        <taxon>Agaricomycotina</taxon>
        <taxon>Agaricomycetes</taxon>
        <taxon>Sistotremastrales</taxon>
        <taxon>Sistotremastraceae</taxon>
        <taxon>Sertulicium</taxon>
        <taxon>Sertulicium niveocremeum</taxon>
    </lineage>
</organism>
<dbReference type="AlphaFoldDB" id="A0A164VKJ9"/>